<evidence type="ECO:0000313" key="2">
    <source>
        <dbReference type="Proteomes" id="UP001628193"/>
    </source>
</evidence>
<sequence>MTWHRVLAPLRHDGLSYRPGDRVALTPEPARALLTAGAIAPADPDRSTVPDPLRQAIAALDPHDPALWTRDGKPRLEPLSRLMGHPVSAAERDAVLTPMR</sequence>
<protein>
    <submittedName>
        <fullName evidence="1">Uncharacterized protein</fullName>
    </submittedName>
</protein>
<proteinExistence type="predicted"/>
<dbReference type="RefSeq" id="WP_420903514.1">
    <property type="nucleotide sequence ID" value="NZ_BAAFGK010000001.1"/>
</dbReference>
<comment type="caution">
    <text evidence="1">The sequence shown here is derived from an EMBL/GenBank/DDBJ whole genome shotgun (WGS) entry which is preliminary data.</text>
</comment>
<accession>A0ABQ0C4J1</accession>
<dbReference type="Proteomes" id="UP001628193">
    <property type="component" value="Unassembled WGS sequence"/>
</dbReference>
<evidence type="ECO:0000313" key="1">
    <source>
        <dbReference type="EMBL" id="GAB0055803.1"/>
    </source>
</evidence>
<keyword evidence="2" id="KW-1185">Reference proteome</keyword>
<reference evidence="1 2" key="1">
    <citation type="submission" date="2024-09" db="EMBL/GenBank/DDBJ databases">
        <title>Draft genome sequence of Candidatus Magnetaquicoccaceae bacterium FCR-1.</title>
        <authorList>
            <person name="Shimoshige H."/>
            <person name="Shimamura S."/>
            <person name="Taoka A."/>
            <person name="Kobayashi H."/>
            <person name="Maekawa T."/>
        </authorList>
    </citation>
    <scope>NUCLEOTIDE SEQUENCE [LARGE SCALE GENOMIC DNA]</scope>
    <source>
        <strain evidence="1 2">FCR-1</strain>
    </source>
</reference>
<dbReference type="EMBL" id="BAAFGK010000001">
    <property type="protein sequence ID" value="GAB0055803.1"/>
    <property type="molecule type" value="Genomic_DNA"/>
</dbReference>
<gene>
    <name evidence="1" type="ORF">SIID45300_00100</name>
</gene>
<name>A0ABQ0C4J1_9PROT</name>
<organism evidence="1 2">
    <name type="scientific">Candidatus Magnetaquiglobus chichijimensis</name>
    <dbReference type="NCBI Taxonomy" id="3141448"/>
    <lineage>
        <taxon>Bacteria</taxon>
        <taxon>Pseudomonadati</taxon>
        <taxon>Pseudomonadota</taxon>
        <taxon>Magnetococcia</taxon>
        <taxon>Magnetococcales</taxon>
        <taxon>Candidatus Magnetaquicoccaceae</taxon>
        <taxon>Candidatus Magnetaquiglobus</taxon>
    </lineage>
</organism>